<feature type="region of interest" description="Disordered" evidence="1">
    <location>
        <begin position="381"/>
        <end position="405"/>
    </location>
</feature>
<evidence type="ECO:0000313" key="3">
    <source>
        <dbReference type="EMBL" id="PGH02506.1"/>
    </source>
</evidence>
<dbReference type="OrthoDB" id="4184767at2759"/>
<keyword evidence="2" id="KW-0472">Membrane</keyword>
<feature type="compositionally biased region" description="Basic residues" evidence="1">
    <location>
        <begin position="381"/>
        <end position="396"/>
    </location>
</feature>
<evidence type="ECO:0000256" key="2">
    <source>
        <dbReference type="SAM" id="Phobius"/>
    </source>
</evidence>
<feature type="transmembrane region" description="Helical" evidence="2">
    <location>
        <begin position="582"/>
        <end position="609"/>
    </location>
</feature>
<protein>
    <submittedName>
        <fullName evidence="3">Uncharacterized protein</fullName>
    </submittedName>
</protein>
<dbReference type="AlphaFoldDB" id="A0A2B7X0C5"/>
<feature type="region of interest" description="Disordered" evidence="1">
    <location>
        <begin position="1"/>
        <end position="47"/>
    </location>
</feature>
<keyword evidence="2" id="KW-0812">Transmembrane</keyword>
<keyword evidence="2" id="KW-1133">Transmembrane helix</keyword>
<reference evidence="3 4" key="1">
    <citation type="submission" date="2017-10" db="EMBL/GenBank/DDBJ databases">
        <title>Comparative genomics in systemic dimorphic fungi from Ajellomycetaceae.</title>
        <authorList>
            <person name="Munoz J.F."/>
            <person name="Mcewen J.G."/>
            <person name="Clay O.K."/>
            <person name="Cuomo C.A."/>
        </authorList>
    </citation>
    <scope>NUCLEOTIDE SEQUENCE [LARGE SCALE GENOMIC DNA]</scope>
    <source>
        <strain evidence="3 4">UAMH5409</strain>
    </source>
</reference>
<dbReference type="EMBL" id="PDNB01000158">
    <property type="protein sequence ID" value="PGH02506.1"/>
    <property type="molecule type" value="Genomic_DNA"/>
</dbReference>
<feature type="transmembrane region" description="Helical" evidence="2">
    <location>
        <begin position="105"/>
        <end position="127"/>
    </location>
</feature>
<gene>
    <name evidence="3" type="ORF">AJ79_07619</name>
</gene>
<sequence>MSTNPNASYHPVQDREYFGEGSRNTADDGPSPKVSLDGATIGGEDRLPSTTRKKRLRRRATAFWLVVFYVLIAVYSWIVLVALSRRPVSGKLRGKTKGLHASAKFLSGVAGVLAFPVATAVCARAVVPYVQKKREGLTLRQTMFLADRSWKSFGNWSTSTISKNHSFAIFPLQQILVGEEVAKIPGLDGQVRATVDFQDLFEENRVASSLISNDLRVQQLRYAITSTDLGEVDPYMWFDTSDCAQYELSSDTPRRCQGVSDYRYLGEDCADLPGSFHAEYSGTLDNQLQYSLQACMPFNQTNSPWKNQFRTPQDISEVLYLNITVNEDKRIGFPSYNPTVFRIQVDSKSGYFELPNYYNNGTASDIFPRDPSEFCDQHCPSHGHIRNNKKSPKSKRWTNEFTERPSPKLRETKYRMDYDNSNMYDRADNLGPLSIVAEALFGNSSFIATHSHSPLRSDETERVSSSSSSCRELAPLVRLTSGRNEANNFDISQLRIDCIRPTNGRYVLDQVQKWLGAFWANDTYPDSKIYSLSSDKPEKFQMERTLTAAIYLAHKGWMLDGTDSMAYTGLNFDMGIDAPLPVISFAGIIVISVLLGIFVFSLLGLAFYVSSTPTWTDTLNAFVMLRVGAALSADDSAGSLPPLSAHSGRTDVLDRKAGWFGDGRPEENAGEVELGAVRG</sequence>
<evidence type="ECO:0000256" key="1">
    <source>
        <dbReference type="SAM" id="MobiDB-lite"/>
    </source>
</evidence>
<dbReference type="Proteomes" id="UP000223968">
    <property type="component" value="Unassembled WGS sequence"/>
</dbReference>
<keyword evidence="4" id="KW-1185">Reference proteome</keyword>
<proteinExistence type="predicted"/>
<comment type="caution">
    <text evidence="3">The sequence shown here is derived from an EMBL/GenBank/DDBJ whole genome shotgun (WGS) entry which is preliminary data.</text>
</comment>
<name>A0A2B7X0C5_9EURO</name>
<accession>A0A2B7X0C5</accession>
<organism evidence="3 4">
    <name type="scientific">Helicocarpus griseus UAMH5409</name>
    <dbReference type="NCBI Taxonomy" id="1447875"/>
    <lineage>
        <taxon>Eukaryota</taxon>
        <taxon>Fungi</taxon>
        <taxon>Dikarya</taxon>
        <taxon>Ascomycota</taxon>
        <taxon>Pezizomycotina</taxon>
        <taxon>Eurotiomycetes</taxon>
        <taxon>Eurotiomycetidae</taxon>
        <taxon>Onygenales</taxon>
        <taxon>Ajellomycetaceae</taxon>
        <taxon>Helicocarpus</taxon>
    </lineage>
</organism>
<feature type="transmembrane region" description="Helical" evidence="2">
    <location>
        <begin position="62"/>
        <end position="85"/>
    </location>
</feature>
<evidence type="ECO:0000313" key="4">
    <source>
        <dbReference type="Proteomes" id="UP000223968"/>
    </source>
</evidence>